<dbReference type="GO" id="GO:0016405">
    <property type="term" value="F:CoA-ligase activity"/>
    <property type="evidence" value="ECO:0007669"/>
    <property type="project" value="UniProtKB-ARBA"/>
</dbReference>
<sequence>MNCAVCLQSRKGENKHFDLPVKKKTDICTILYTSGTNGEPKGVMISNNSIITLVARVKRVLGSVKEALNESDVYLSYLPLAYIFDRAIAECFIHHGFWRGDVKLLVEDIAELKPNIFCAVPRVLGRIYSGLTETCTGTFVSIPGHHDMLGTVGPPMPNVDICLESVPEMGIMPFQVNNVEKYVSGGMLYFQDTSNVKTLLKKSLLMAGFTQQSVEFEPISGETQFDRIIAEAQQFEESVVILCTNVGYHSL</sequence>
<feature type="domain" description="AMP-dependent synthetase/ligase" evidence="1">
    <location>
        <begin position="18"/>
        <end position="127"/>
    </location>
</feature>
<evidence type="ECO:0000313" key="3">
    <source>
        <dbReference type="Proteomes" id="UP001604336"/>
    </source>
</evidence>
<dbReference type="SUPFAM" id="SSF56801">
    <property type="entry name" value="Acetyl-CoA synthetase-like"/>
    <property type="match status" value="1"/>
</dbReference>
<dbReference type="PANTHER" id="PTHR43272">
    <property type="entry name" value="LONG-CHAIN-FATTY-ACID--COA LIGASE"/>
    <property type="match status" value="1"/>
</dbReference>
<dbReference type="PANTHER" id="PTHR43272:SF3">
    <property type="entry name" value="LONG CHAIN ACYL-COA SYNTHETASE 4"/>
    <property type="match status" value="1"/>
</dbReference>
<dbReference type="InterPro" id="IPR000873">
    <property type="entry name" value="AMP-dep_synth/lig_dom"/>
</dbReference>
<proteinExistence type="predicted"/>
<accession>A0ABD1TVE2</accession>
<dbReference type="Pfam" id="PF00501">
    <property type="entry name" value="AMP-binding"/>
    <property type="match status" value="1"/>
</dbReference>
<name>A0ABD1TVE2_9LAMI</name>
<comment type="caution">
    <text evidence="2">The sequence shown here is derived from an EMBL/GenBank/DDBJ whole genome shotgun (WGS) entry which is preliminary data.</text>
</comment>
<organism evidence="2 3">
    <name type="scientific">Abeliophyllum distichum</name>
    <dbReference type="NCBI Taxonomy" id="126358"/>
    <lineage>
        <taxon>Eukaryota</taxon>
        <taxon>Viridiplantae</taxon>
        <taxon>Streptophyta</taxon>
        <taxon>Embryophyta</taxon>
        <taxon>Tracheophyta</taxon>
        <taxon>Spermatophyta</taxon>
        <taxon>Magnoliopsida</taxon>
        <taxon>eudicotyledons</taxon>
        <taxon>Gunneridae</taxon>
        <taxon>Pentapetalae</taxon>
        <taxon>asterids</taxon>
        <taxon>lamiids</taxon>
        <taxon>Lamiales</taxon>
        <taxon>Oleaceae</taxon>
        <taxon>Forsythieae</taxon>
        <taxon>Abeliophyllum</taxon>
    </lineage>
</organism>
<dbReference type="InterPro" id="IPR042099">
    <property type="entry name" value="ANL_N_sf"/>
</dbReference>
<dbReference type="EMBL" id="JBFOLK010000004">
    <property type="protein sequence ID" value="KAL2516697.1"/>
    <property type="molecule type" value="Genomic_DNA"/>
</dbReference>
<evidence type="ECO:0000313" key="2">
    <source>
        <dbReference type="EMBL" id="KAL2516697.1"/>
    </source>
</evidence>
<reference evidence="3" key="1">
    <citation type="submission" date="2024-07" db="EMBL/GenBank/DDBJ databases">
        <title>Two chromosome-level genome assemblies of Korean endemic species Abeliophyllum distichum and Forsythia ovata (Oleaceae).</title>
        <authorList>
            <person name="Jang H."/>
        </authorList>
    </citation>
    <scope>NUCLEOTIDE SEQUENCE [LARGE SCALE GENOMIC DNA]</scope>
</reference>
<dbReference type="GO" id="GO:0016878">
    <property type="term" value="F:acid-thiol ligase activity"/>
    <property type="evidence" value="ECO:0007669"/>
    <property type="project" value="UniProtKB-ARBA"/>
</dbReference>
<gene>
    <name evidence="2" type="ORF">Adt_12944</name>
</gene>
<dbReference type="AlphaFoldDB" id="A0ABD1TVE2"/>
<dbReference type="Gene3D" id="3.40.50.12780">
    <property type="entry name" value="N-terminal domain of ligase-like"/>
    <property type="match status" value="1"/>
</dbReference>
<protein>
    <submittedName>
        <fullName evidence="2">Long chain acyl-CoA synthetase 4</fullName>
    </submittedName>
</protein>
<evidence type="ECO:0000259" key="1">
    <source>
        <dbReference type="Pfam" id="PF00501"/>
    </source>
</evidence>
<dbReference type="GO" id="GO:0006631">
    <property type="term" value="P:fatty acid metabolic process"/>
    <property type="evidence" value="ECO:0007669"/>
    <property type="project" value="UniProtKB-ARBA"/>
</dbReference>
<keyword evidence="3" id="KW-1185">Reference proteome</keyword>
<dbReference type="Proteomes" id="UP001604336">
    <property type="component" value="Unassembled WGS sequence"/>
</dbReference>